<proteinExistence type="inferred from homology"/>
<dbReference type="Gene3D" id="1.10.10.10">
    <property type="entry name" value="Winged helix-like DNA-binding domain superfamily/Winged helix DNA-binding domain"/>
    <property type="match status" value="1"/>
</dbReference>
<accession>A0A366ELL4</accession>
<dbReference type="OrthoDB" id="9786526at2"/>
<evidence type="ECO:0000256" key="4">
    <source>
        <dbReference type="ARBA" id="ARBA00023163"/>
    </source>
</evidence>
<dbReference type="InterPro" id="IPR058163">
    <property type="entry name" value="LysR-type_TF_proteobact-type"/>
</dbReference>
<dbReference type="GO" id="GO:0043565">
    <property type="term" value="F:sequence-specific DNA binding"/>
    <property type="evidence" value="ECO:0007669"/>
    <property type="project" value="TreeGrafter"/>
</dbReference>
<dbReference type="InterPro" id="IPR000847">
    <property type="entry name" value="LysR_HTH_N"/>
</dbReference>
<evidence type="ECO:0000256" key="1">
    <source>
        <dbReference type="ARBA" id="ARBA00009437"/>
    </source>
</evidence>
<organism evidence="6 7">
    <name type="scientific">Roseiarcus fermentans</name>
    <dbReference type="NCBI Taxonomy" id="1473586"/>
    <lineage>
        <taxon>Bacteria</taxon>
        <taxon>Pseudomonadati</taxon>
        <taxon>Pseudomonadota</taxon>
        <taxon>Alphaproteobacteria</taxon>
        <taxon>Hyphomicrobiales</taxon>
        <taxon>Roseiarcaceae</taxon>
        <taxon>Roseiarcus</taxon>
    </lineage>
</organism>
<dbReference type="Proteomes" id="UP000253529">
    <property type="component" value="Unassembled WGS sequence"/>
</dbReference>
<dbReference type="InterPro" id="IPR036390">
    <property type="entry name" value="WH_DNA-bd_sf"/>
</dbReference>
<gene>
    <name evidence="6" type="ORF">DFR50_14511</name>
</gene>
<keyword evidence="3" id="KW-0238">DNA-binding</keyword>
<dbReference type="PANTHER" id="PTHR30537:SF5">
    <property type="entry name" value="HTH-TYPE TRANSCRIPTIONAL ACTIVATOR TTDR-RELATED"/>
    <property type="match status" value="1"/>
</dbReference>
<feature type="domain" description="HTH lysR-type" evidence="5">
    <location>
        <begin position="1"/>
        <end position="59"/>
    </location>
</feature>
<keyword evidence="2" id="KW-0805">Transcription regulation</keyword>
<dbReference type="SUPFAM" id="SSF53850">
    <property type="entry name" value="Periplasmic binding protein-like II"/>
    <property type="match status" value="1"/>
</dbReference>
<dbReference type="GO" id="GO:0003700">
    <property type="term" value="F:DNA-binding transcription factor activity"/>
    <property type="evidence" value="ECO:0007669"/>
    <property type="project" value="InterPro"/>
</dbReference>
<evidence type="ECO:0000259" key="5">
    <source>
        <dbReference type="PROSITE" id="PS50931"/>
    </source>
</evidence>
<dbReference type="InterPro" id="IPR005119">
    <property type="entry name" value="LysR_subst-bd"/>
</dbReference>
<evidence type="ECO:0000256" key="2">
    <source>
        <dbReference type="ARBA" id="ARBA00023015"/>
    </source>
</evidence>
<name>A0A366ELL4_9HYPH</name>
<sequence>MDRIESMSVIVTIAEAGSLSAASRQLGMPVATVSRKLSELESRLKAQLFQRSSRHLSLTDAGRGYIEACKRILEQVDDAEREASGEYRAPTGDLTVTAPWGLGHLHLLPLSCEFQNAYPEIALRLLLSDRVLSPVENKIDLAIRIGPLPDSSMIATRLGSVRVVACASPDYLAARGRPETPNDLRHHDCITVDESGVPRVWRFAEDDSEMAAPIRTRLTVNTSEAAVEAAVAGAGIARVMSYKMEAARRSGRLVIILDAFEKEPLPVHFVYAERKPMPIKLRAFLNWFTPRLKARLAP</sequence>
<evidence type="ECO:0000256" key="3">
    <source>
        <dbReference type="ARBA" id="ARBA00023125"/>
    </source>
</evidence>
<dbReference type="PROSITE" id="PS50931">
    <property type="entry name" value="HTH_LYSR"/>
    <property type="match status" value="1"/>
</dbReference>
<dbReference type="GO" id="GO:0006351">
    <property type="term" value="P:DNA-templated transcription"/>
    <property type="evidence" value="ECO:0007669"/>
    <property type="project" value="TreeGrafter"/>
</dbReference>
<dbReference type="EMBL" id="QNRK01000045">
    <property type="protein sequence ID" value="RBP03258.1"/>
    <property type="molecule type" value="Genomic_DNA"/>
</dbReference>
<evidence type="ECO:0000313" key="7">
    <source>
        <dbReference type="Proteomes" id="UP000253529"/>
    </source>
</evidence>
<dbReference type="Gene3D" id="3.40.190.290">
    <property type="match status" value="1"/>
</dbReference>
<evidence type="ECO:0000313" key="6">
    <source>
        <dbReference type="EMBL" id="RBP03258.1"/>
    </source>
</evidence>
<comment type="similarity">
    <text evidence="1">Belongs to the LysR transcriptional regulatory family.</text>
</comment>
<dbReference type="SUPFAM" id="SSF46785">
    <property type="entry name" value="Winged helix' DNA-binding domain"/>
    <property type="match status" value="1"/>
</dbReference>
<dbReference type="Pfam" id="PF03466">
    <property type="entry name" value="LysR_substrate"/>
    <property type="match status" value="1"/>
</dbReference>
<dbReference type="AlphaFoldDB" id="A0A366ELL4"/>
<reference evidence="6 7" key="1">
    <citation type="submission" date="2018-06" db="EMBL/GenBank/DDBJ databases">
        <title>Genomic Encyclopedia of Type Strains, Phase IV (KMG-IV): sequencing the most valuable type-strain genomes for metagenomic binning, comparative biology and taxonomic classification.</title>
        <authorList>
            <person name="Goeker M."/>
        </authorList>
    </citation>
    <scope>NUCLEOTIDE SEQUENCE [LARGE SCALE GENOMIC DNA]</scope>
    <source>
        <strain evidence="6 7">DSM 24875</strain>
    </source>
</reference>
<dbReference type="RefSeq" id="WP_113892866.1">
    <property type="nucleotide sequence ID" value="NZ_QNRK01000045.1"/>
</dbReference>
<protein>
    <submittedName>
        <fullName evidence="6">LysR family transcriptional regulator</fullName>
    </submittedName>
</protein>
<dbReference type="Pfam" id="PF00126">
    <property type="entry name" value="HTH_1"/>
    <property type="match status" value="1"/>
</dbReference>
<keyword evidence="7" id="KW-1185">Reference proteome</keyword>
<comment type="caution">
    <text evidence="6">The sequence shown here is derived from an EMBL/GenBank/DDBJ whole genome shotgun (WGS) entry which is preliminary data.</text>
</comment>
<dbReference type="FunFam" id="1.10.10.10:FF:000001">
    <property type="entry name" value="LysR family transcriptional regulator"/>
    <property type="match status" value="1"/>
</dbReference>
<keyword evidence="4" id="KW-0804">Transcription</keyword>
<dbReference type="InterPro" id="IPR036388">
    <property type="entry name" value="WH-like_DNA-bd_sf"/>
</dbReference>
<dbReference type="PANTHER" id="PTHR30537">
    <property type="entry name" value="HTH-TYPE TRANSCRIPTIONAL REGULATOR"/>
    <property type="match status" value="1"/>
</dbReference>